<dbReference type="RefSeq" id="WP_189962854.1">
    <property type="nucleotide sequence ID" value="NZ_BMUA01000006.1"/>
</dbReference>
<protein>
    <recommendedName>
        <fullName evidence="4">Secreted protein</fullName>
    </recommendedName>
</protein>
<name>A0ABQ3QLE5_9ACTN</name>
<sequence>MTGAVITITITLLVVGGITGSVVAYFRLLRHRADAVAMAEFRKLAEELPGVQEALRVQLGALDERMKSIENLLRSVE</sequence>
<proteinExistence type="predicted"/>
<accession>A0ABQ3QLE5</accession>
<organism evidence="2 3">
    <name type="scientific">Streptomyces violascens</name>
    <dbReference type="NCBI Taxonomy" id="67381"/>
    <lineage>
        <taxon>Bacteria</taxon>
        <taxon>Bacillati</taxon>
        <taxon>Actinomycetota</taxon>
        <taxon>Actinomycetes</taxon>
        <taxon>Kitasatosporales</taxon>
        <taxon>Streptomycetaceae</taxon>
        <taxon>Streptomyces</taxon>
    </lineage>
</organism>
<keyword evidence="1" id="KW-0812">Transmembrane</keyword>
<evidence type="ECO:0000313" key="3">
    <source>
        <dbReference type="Proteomes" id="UP001050808"/>
    </source>
</evidence>
<keyword evidence="1" id="KW-0472">Membrane</keyword>
<gene>
    <name evidence="2" type="ORF">Sviol_24940</name>
</gene>
<dbReference type="EMBL" id="BNDY01000005">
    <property type="protein sequence ID" value="GHI38086.1"/>
    <property type="molecule type" value="Genomic_DNA"/>
</dbReference>
<comment type="caution">
    <text evidence="2">The sequence shown here is derived from an EMBL/GenBank/DDBJ whole genome shotgun (WGS) entry which is preliminary data.</text>
</comment>
<keyword evidence="1" id="KW-1133">Transmembrane helix</keyword>
<evidence type="ECO:0000256" key="1">
    <source>
        <dbReference type="SAM" id="Phobius"/>
    </source>
</evidence>
<feature type="transmembrane region" description="Helical" evidence="1">
    <location>
        <begin position="6"/>
        <end position="28"/>
    </location>
</feature>
<evidence type="ECO:0000313" key="2">
    <source>
        <dbReference type="EMBL" id="GHI38086.1"/>
    </source>
</evidence>
<dbReference type="Proteomes" id="UP001050808">
    <property type="component" value="Unassembled WGS sequence"/>
</dbReference>
<reference evidence="2" key="1">
    <citation type="submission" date="2024-05" db="EMBL/GenBank/DDBJ databases">
        <title>Whole genome shotgun sequence of Streptomyces violascens NBRC 12920.</title>
        <authorList>
            <person name="Komaki H."/>
            <person name="Tamura T."/>
        </authorList>
    </citation>
    <scope>NUCLEOTIDE SEQUENCE</scope>
    <source>
        <strain evidence="2">NBRC 12920</strain>
    </source>
</reference>
<keyword evidence="3" id="KW-1185">Reference proteome</keyword>
<evidence type="ECO:0008006" key="4">
    <source>
        <dbReference type="Google" id="ProtNLM"/>
    </source>
</evidence>